<gene>
    <name evidence="1" type="ORF">EBN03_10380</name>
</gene>
<dbReference type="OrthoDB" id="4559810at2"/>
<evidence type="ECO:0000313" key="1">
    <source>
        <dbReference type="EMBL" id="RMI33708.1"/>
    </source>
</evidence>
<comment type="caution">
    <text evidence="1">The sequence shown here is derived from an EMBL/GenBank/DDBJ whole genome shotgun (WGS) entry which is preliminary data.</text>
</comment>
<dbReference type="EMBL" id="RFFH01000003">
    <property type="protein sequence ID" value="RMI33708.1"/>
    <property type="molecule type" value="Genomic_DNA"/>
</dbReference>
<evidence type="ECO:0008006" key="3">
    <source>
        <dbReference type="Google" id="ProtNLM"/>
    </source>
</evidence>
<reference evidence="1 2" key="1">
    <citation type="submission" date="2018-10" db="EMBL/GenBank/DDBJ databases">
        <title>Isolation from cow dung.</title>
        <authorList>
            <person name="Ling L."/>
        </authorList>
    </citation>
    <scope>NUCLEOTIDE SEQUENCE [LARGE SCALE GENOMIC DNA]</scope>
    <source>
        <strain evidence="1 2">NEAU-LL90</strain>
    </source>
</reference>
<keyword evidence="2" id="KW-1185">Reference proteome</keyword>
<protein>
    <recommendedName>
        <fullName evidence="3">NfeD-like C-terminal domain-containing protein</fullName>
    </recommendedName>
</protein>
<dbReference type="Gene3D" id="2.40.50.140">
    <property type="entry name" value="Nucleic acid-binding proteins"/>
    <property type="match status" value="1"/>
</dbReference>
<evidence type="ECO:0000313" key="2">
    <source>
        <dbReference type="Proteomes" id="UP000279275"/>
    </source>
</evidence>
<dbReference type="InterPro" id="IPR012340">
    <property type="entry name" value="NA-bd_OB-fold"/>
</dbReference>
<sequence length="60" mass="6216">MTPIRAAGAIGEVRVAIRGGTEIFLARADEPIPTGTTVLVVAVAPGRILDVVPWIAPDQP</sequence>
<dbReference type="AlphaFoldDB" id="A0A3M2LG56"/>
<name>A0A3M2LG56_9NOCA</name>
<organism evidence="1 2">
    <name type="scientific">Nocardia stercoris</name>
    <dbReference type="NCBI Taxonomy" id="2483361"/>
    <lineage>
        <taxon>Bacteria</taxon>
        <taxon>Bacillati</taxon>
        <taxon>Actinomycetota</taxon>
        <taxon>Actinomycetes</taxon>
        <taxon>Mycobacteriales</taxon>
        <taxon>Nocardiaceae</taxon>
        <taxon>Nocardia</taxon>
    </lineage>
</organism>
<proteinExistence type="predicted"/>
<accession>A0A3M2LG56</accession>
<dbReference type="Proteomes" id="UP000279275">
    <property type="component" value="Unassembled WGS sequence"/>
</dbReference>